<feature type="region of interest" description="Disordered" evidence="1">
    <location>
        <begin position="1"/>
        <end position="41"/>
    </location>
</feature>
<dbReference type="EMBL" id="FNZM01000005">
    <property type="protein sequence ID" value="SEJ52139.1"/>
    <property type="molecule type" value="Genomic_DNA"/>
</dbReference>
<reference evidence="5 6" key="1">
    <citation type="submission" date="2016-10" db="EMBL/GenBank/DDBJ databases">
        <authorList>
            <person name="Varghese N."/>
            <person name="Submissions S."/>
        </authorList>
    </citation>
    <scope>NUCLEOTIDE SEQUENCE [LARGE SCALE GENOMIC DNA]</scope>
    <source>
        <strain evidence="5 6">LMG 22274</strain>
    </source>
</reference>
<feature type="transmembrane region" description="Helical" evidence="2">
    <location>
        <begin position="114"/>
        <end position="133"/>
    </location>
</feature>
<feature type="transmembrane region" description="Helical" evidence="2">
    <location>
        <begin position="75"/>
        <end position="94"/>
    </location>
</feature>
<feature type="compositionally biased region" description="Low complexity" evidence="1">
    <location>
        <begin position="13"/>
        <end position="32"/>
    </location>
</feature>
<accession>A0AAQ1GEQ7</accession>
<dbReference type="EMBL" id="QJJV01000001">
    <property type="protein sequence ID" value="PXX20323.1"/>
    <property type="molecule type" value="Genomic_DNA"/>
</dbReference>
<protein>
    <submittedName>
        <fullName evidence="5">Fatty acid desaturase</fullName>
    </submittedName>
</protein>
<sequence>MESTSAVRTLGEAVSAPPAAAPRASAGTAGRRMPGRTPARKPDLRANTALIAVATLALAYQLFGLPLLLRAAGGPTFALMASLVPVVLATPIHWGLIHEGIHGQLLRSRRANEIVARLLAIGMAMPFDAVRFGHLMHHRFTREAFDRPDVDDAHGPRWLRRLAWYVRLLGGLYVGELLVPLLAFLPVRLARTLVARGVGTPGERASAEDVQVQRLFVNHATDPQKRRRARRDWLCSLALYACAFALYGKAWPVLAAAMFARGLWLSLADNLPHYGVALDEPGRSRDFRVPRVIGLMLMNHHLHRQHHLYPTLPWVALPALVADHDDADDAAASATTREAYWRAAARQLKGLQPGVGECGLR</sequence>
<reference evidence="4 7" key="2">
    <citation type="submission" date="2018-05" db="EMBL/GenBank/DDBJ databases">
        <title>Genomic Encyclopedia of Type Strains, Phase IV (KMG-V): Genome sequencing to study the core and pangenomes of soil and plant-associated prokaryotes.</title>
        <authorList>
            <person name="Whitman W."/>
        </authorList>
    </citation>
    <scope>NUCLEOTIDE SEQUENCE [LARGE SCALE GENOMIC DNA]</scope>
    <source>
        <strain evidence="4 7">SIr-6563</strain>
    </source>
</reference>
<dbReference type="Pfam" id="PF00487">
    <property type="entry name" value="FA_desaturase"/>
    <property type="match status" value="1"/>
</dbReference>
<name>A0AAQ1GEQ7_9BURK</name>
<dbReference type="Proteomes" id="UP000183529">
    <property type="component" value="Unassembled WGS sequence"/>
</dbReference>
<proteinExistence type="predicted"/>
<evidence type="ECO:0000313" key="7">
    <source>
        <dbReference type="Proteomes" id="UP000247515"/>
    </source>
</evidence>
<evidence type="ECO:0000259" key="3">
    <source>
        <dbReference type="Pfam" id="PF00487"/>
    </source>
</evidence>
<feature type="transmembrane region" description="Helical" evidence="2">
    <location>
        <begin position="164"/>
        <end position="187"/>
    </location>
</feature>
<evidence type="ECO:0000256" key="2">
    <source>
        <dbReference type="SAM" id="Phobius"/>
    </source>
</evidence>
<feature type="domain" description="Fatty acid desaturase" evidence="3">
    <location>
        <begin position="84"/>
        <end position="327"/>
    </location>
</feature>
<feature type="transmembrane region" description="Helical" evidence="2">
    <location>
        <begin position="233"/>
        <end position="251"/>
    </location>
</feature>
<dbReference type="RefSeq" id="WP_080180595.1">
    <property type="nucleotide sequence ID" value="NZ_CADFGN010000002.1"/>
</dbReference>
<keyword evidence="2" id="KW-0472">Membrane</keyword>
<keyword evidence="7" id="KW-1185">Reference proteome</keyword>
<evidence type="ECO:0000313" key="5">
    <source>
        <dbReference type="EMBL" id="SEJ52139.1"/>
    </source>
</evidence>
<dbReference type="AlphaFoldDB" id="A0AAQ1GEQ7"/>
<dbReference type="InterPro" id="IPR005804">
    <property type="entry name" value="FA_desaturase_dom"/>
</dbReference>
<keyword evidence="2" id="KW-1133">Transmembrane helix</keyword>
<evidence type="ECO:0000313" key="4">
    <source>
        <dbReference type="EMBL" id="PXX20323.1"/>
    </source>
</evidence>
<gene>
    <name evidence="4" type="ORF">C7400_10149</name>
    <name evidence="5" type="ORF">SAMN05216550_105312</name>
</gene>
<feature type="transmembrane region" description="Helical" evidence="2">
    <location>
        <begin position="49"/>
        <end position="69"/>
    </location>
</feature>
<comment type="caution">
    <text evidence="5">The sequence shown here is derived from an EMBL/GenBank/DDBJ whole genome shotgun (WGS) entry which is preliminary data.</text>
</comment>
<evidence type="ECO:0000313" key="6">
    <source>
        <dbReference type="Proteomes" id="UP000183529"/>
    </source>
</evidence>
<keyword evidence="2" id="KW-0812">Transmembrane</keyword>
<organism evidence="5 6">
    <name type="scientific">Paraburkholderia tropica</name>
    <dbReference type="NCBI Taxonomy" id="92647"/>
    <lineage>
        <taxon>Bacteria</taxon>
        <taxon>Pseudomonadati</taxon>
        <taxon>Pseudomonadota</taxon>
        <taxon>Betaproteobacteria</taxon>
        <taxon>Burkholderiales</taxon>
        <taxon>Burkholderiaceae</taxon>
        <taxon>Paraburkholderia</taxon>
    </lineage>
</organism>
<dbReference type="Proteomes" id="UP000247515">
    <property type="component" value="Unassembled WGS sequence"/>
</dbReference>
<dbReference type="GO" id="GO:0006629">
    <property type="term" value="P:lipid metabolic process"/>
    <property type="evidence" value="ECO:0007669"/>
    <property type="project" value="InterPro"/>
</dbReference>
<evidence type="ECO:0000256" key="1">
    <source>
        <dbReference type="SAM" id="MobiDB-lite"/>
    </source>
</evidence>